<dbReference type="GO" id="GO:0004792">
    <property type="term" value="F:thiosulfate-cyanide sulfurtransferase activity"/>
    <property type="evidence" value="ECO:0007669"/>
    <property type="project" value="TreeGrafter"/>
</dbReference>
<accession>A0A4D6WWQ4</accession>
<dbReference type="GO" id="GO:0005829">
    <property type="term" value="C:cytosol"/>
    <property type="evidence" value="ECO:0007669"/>
    <property type="project" value="TreeGrafter"/>
</dbReference>
<dbReference type="AlphaFoldDB" id="A0A4D6WWQ4"/>
<evidence type="ECO:0000256" key="4">
    <source>
        <dbReference type="ARBA" id="ARBA00072792"/>
    </source>
</evidence>
<dbReference type="InterPro" id="IPR035985">
    <property type="entry name" value="Ubiquitin-activating_enz"/>
</dbReference>
<keyword evidence="5" id="KW-0812">Transmembrane</keyword>
<keyword evidence="1" id="KW-0808">Transferase</keyword>
<dbReference type="Gene3D" id="3.40.50.720">
    <property type="entry name" value="NAD(P)-binding Rossmann-like Domain"/>
    <property type="match status" value="1"/>
</dbReference>
<dbReference type="SUPFAM" id="SSF69572">
    <property type="entry name" value="Activating enzymes of the ubiquitin-like proteins"/>
    <property type="match status" value="1"/>
</dbReference>
<keyword evidence="5" id="KW-0472">Membrane</keyword>
<name>A0A4D6WWQ4_9FLOR</name>
<dbReference type="Pfam" id="PF00899">
    <property type="entry name" value="ThiF"/>
    <property type="match status" value="1"/>
</dbReference>
<evidence type="ECO:0000256" key="2">
    <source>
        <dbReference type="ARBA" id="ARBA00022741"/>
    </source>
</evidence>
<dbReference type="GO" id="GO:0016779">
    <property type="term" value="F:nucleotidyltransferase activity"/>
    <property type="evidence" value="ECO:0007669"/>
    <property type="project" value="TreeGrafter"/>
</dbReference>
<keyword evidence="3" id="KW-0067">ATP-binding</keyword>
<feature type="transmembrane region" description="Helical" evidence="5">
    <location>
        <begin position="41"/>
        <end position="67"/>
    </location>
</feature>
<dbReference type="InterPro" id="IPR045886">
    <property type="entry name" value="ThiF/MoeB/HesA"/>
</dbReference>
<dbReference type="GO" id="GO:0008641">
    <property type="term" value="F:ubiquitin-like modifier activating enzyme activity"/>
    <property type="evidence" value="ECO:0007669"/>
    <property type="project" value="InterPro"/>
</dbReference>
<gene>
    <name evidence="7" type="primary">moeB</name>
</gene>
<dbReference type="FunFam" id="3.40.50.720:FF:000033">
    <property type="entry name" value="Adenylyltransferase and sulfurtransferase MOCS3"/>
    <property type="match status" value="1"/>
</dbReference>
<proteinExistence type="predicted"/>
<dbReference type="GO" id="GO:0008146">
    <property type="term" value="F:sulfotransferase activity"/>
    <property type="evidence" value="ECO:0007669"/>
    <property type="project" value="TreeGrafter"/>
</dbReference>
<keyword evidence="2" id="KW-0547">Nucleotide-binding</keyword>
<evidence type="ECO:0000259" key="6">
    <source>
        <dbReference type="Pfam" id="PF00899"/>
    </source>
</evidence>
<dbReference type="GO" id="GO:0005524">
    <property type="term" value="F:ATP binding"/>
    <property type="evidence" value="ECO:0007669"/>
    <property type="project" value="UniProtKB-KW"/>
</dbReference>
<organism evidence="7">
    <name type="scientific">Plumaria plumosa</name>
    <dbReference type="NCBI Taxonomy" id="189642"/>
    <lineage>
        <taxon>Eukaryota</taxon>
        <taxon>Rhodophyta</taxon>
        <taxon>Florideophyceae</taxon>
        <taxon>Rhodymeniophycidae</taxon>
        <taxon>Ceramiales</taxon>
        <taxon>Wrangeliaceae</taxon>
        <taxon>Plumaria</taxon>
    </lineage>
</organism>
<evidence type="ECO:0000256" key="1">
    <source>
        <dbReference type="ARBA" id="ARBA00022679"/>
    </source>
</evidence>
<reference evidence="7" key="1">
    <citation type="journal article" date="2019" name="Mol. Phylogenet. Evol.">
        <title>Morphological evolution and classification of the red algal order Ceramiales inferred using plastid phylogenomics.</title>
        <authorList>
            <person name="Diaz-Tapia P."/>
            <person name="Pasella M.M."/>
            <person name="Verbruggen H."/>
            <person name="Maggs C.A."/>
        </authorList>
    </citation>
    <scope>NUCLEOTIDE SEQUENCE</scope>
    <source>
        <strain evidence="7">PD2953_6</strain>
    </source>
</reference>
<feature type="domain" description="THIF-type NAD/FAD binding fold" evidence="6">
    <location>
        <begin position="19"/>
        <end position="246"/>
    </location>
</feature>
<sequence length="255" mass="29123">MLNPNLKKINLREEEYTIYARHLILENIGINGQKRLKSSKILIIGAGGLGCPAILYLAALGIGYIGIIDEDRINRSNLSRQILFNQENNNQLKTICAKQRIQKINPQCKIITHSYKLTEYNAFEIIKYYNIIIDASDNFKTRYIINYTCYQLHKIHIYGGIQQFEGQISVFNYKSGPRYSDIYPKILNLKDFSCNLNGVLGIITGTIGILQATEAIKIILGVGKILHQDLLIYNSLYSSFKLIKVNSLKMNDIKR</sequence>
<dbReference type="PANTHER" id="PTHR10953:SF102">
    <property type="entry name" value="ADENYLYLTRANSFERASE AND SULFURTRANSFERASE MOCS3"/>
    <property type="match status" value="1"/>
</dbReference>
<geneLocation type="plastid" evidence="7"/>
<keyword evidence="7" id="KW-0934">Plastid</keyword>
<evidence type="ECO:0000256" key="3">
    <source>
        <dbReference type="ARBA" id="ARBA00022840"/>
    </source>
</evidence>
<evidence type="ECO:0000256" key="5">
    <source>
        <dbReference type="SAM" id="Phobius"/>
    </source>
</evidence>
<dbReference type="InterPro" id="IPR000594">
    <property type="entry name" value="ThiF_NAD_FAD-bd"/>
</dbReference>
<reference evidence="7" key="2">
    <citation type="submission" date="2019-04" db="EMBL/GenBank/DDBJ databases">
        <authorList>
            <person name="Pasella M."/>
        </authorList>
    </citation>
    <scope>NUCLEOTIDE SEQUENCE</scope>
    <source>
        <strain evidence="7">PD2953_6</strain>
    </source>
</reference>
<evidence type="ECO:0000313" key="7">
    <source>
        <dbReference type="EMBL" id="QCI08067.1"/>
    </source>
</evidence>
<keyword evidence="5" id="KW-1133">Transmembrane helix</keyword>
<protein>
    <recommendedName>
        <fullName evidence="4">Probable molybdopterin-synthase adenylyltransferase</fullName>
    </recommendedName>
</protein>
<dbReference type="EMBL" id="MK814708">
    <property type="protein sequence ID" value="QCI08067.1"/>
    <property type="molecule type" value="Genomic_DNA"/>
</dbReference>
<dbReference type="CDD" id="cd00757">
    <property type="entry name" value="ThiF_MoeB_HesA_family"/>
    <property type="match status" value="1"/>
</dbReference>
<dbReference type="PANTHER" id="PTHR10953">
    <property type="entry name" value="UBIQUITIN-ACTIVATING ENZYME E1"/>
    <property type="match status" value="1"/>
</dbReference>